<name>A0A0R2IAH2_9LACO</name>
<gene>
    <name evidence="2" type="ORF">IV45_GL001179</name>
</gene>
<dbReference type="Pfam" id="PF01381">
    <property type="entry name" value="HTH_3"/>
    <property type="match status" value="1"/>
</dbReference>
<dbReference type="Gene3D" id="1.25.40.10">
    <property type="entry name" value="Tetratricopeptide repeat domain"/>
    <property type="match status" value="1"/>
</dbReference>
<dbReference type="InterPro" id="IPR010982">
    <property type="entry name" value="Lambda_DNA-bd_dom_sf"/>
</dbReference>
<dbReference type="AlphaFoldDB" id="A0A0R2IAH2"/>
<dbReference type="SUPFAM" id="SSF47413">
    <property type="entry name" value="lambda repressor-like DNA-binding domains"/>
    <property type="match status" value="1"/>
</dbReference>
<proteinExistence type="predicted"/>
<dbReference type="Pfam" id="PF13424">
    <property type="entry name" value="TPR_12"/>
    <property type="match status" value="1"/>
</dbReference>
<dbReference type="PANTHER" id="PTHR37038:SF14">
    <property type="entry name" value="TRANSCRIPTIONAL ACTIVATOR"/>
    <property type="match status" value="1"/>
</dbReference>
<dbReference type="SUPFAM" id="SSF48452">
    <property type="entry name" value="TPR-like"/>
    <property type="match status" value="1"/>
</dbReference>
<evidence type="ECO:0000313" key="3">
    <source>
        <dbReference type="Proteomes" id="UP000050934"/>
    </source>
</evidence>
<comment type="caution">
    <text evidence="2">The sequence shown here is derived from an EMBL/GenBank/DDBJ whole genome shotgun (WGS) entry which is preliminary data.</text>
</comment>
<dbReference type="InterPro" id="IPR019734">
    <property type="entry name" value="TPR_rpt"/>
</dbReference>
<dbReference type="EMBL" id="JQBW01000004">
    <property type="protein sequence ID" value="KRN59436.1"/>
    <property type="molecule type" value="Genomic_DNA"/>
</dbReference>
<organism evidence="2 3">
    <name type="scientific">Limosilactobacillus secaliphilus</name>
    <dbReference type="NCBI Taxonomy" id="396268"/>
    <lineage>
        <taxon>Bacteria</taxon>
        <taxon>Bacillati</taxon>
        <taxon>Bacillota</taxon>
        <taxon>Bacilli</taxon>
        <taxon>Lactobacillales</taxon>
        <taxon>Lactobacillaceae</taxon>
        <taxon>Limosilactobacillus</taxon>
    </lineage>
</organism>
<evidence type="ECO:0000259" key="1">
    <source>
        <dbReference type="PROSITE" id="PS50943"/>
    </source>
</evidence>
<accession>A0A0R2IAH2</accession>
<dbReference type="PANTHER" id="PTHR37038">
    <property type="entry name" value="TRANSCRIPTIONAL REGULATOR-RELATED"/>
    <property type="match status" value="1"/>
</dbReference>
<reference evidence="2 3" key="1">
    <citation type="journal article" date="2015" name="Genome Announc.">
        <title>Expanding the biotechnology potential of lactobacilli through comparative genomics of 213 strains and associated genera.</title>
        <authorList>
            <person name="Sun Z."/>
            <person name="Harris H.M."/>
            <person name="McCann A."/>
            <person name="Guo C."/>
            <person name="Argimon S."/>
            <person name="Zhang W."/>
            <person name="Yang X."/>
            <person name="Jeffery I.B."/>
            <person name="Cooney J.C."/>
            <person name="Kagawa T.F."/>
            <person name="Liu W."/>
            <person name="Song Y."/>
            <person name="Salvetti E."/>
            <person name="Wrobel A."/>
            <person name="Rasinkangas P."/>
            <person name="Parkhill J."/>
            <person name="Rea M.C."/>
            <person name="O'Sullivan O."/>
            <person name="Ritari J."/>
            <person name="Douillard F.P."/>
            <person name="Paul Ross R."/>
            <person name="Yang R."/>
            <person name="Briner A.E."/>
            <person name="Felis G.E."/>
            <person name="de Vos W.M."/>
            <person name="Barrangou R."/>
            <person name="Klaenhammer T.R."/>
            <person name="Caufield P.W."/>
            <person name="Cui Y."/>
            <person name="Zhang H."/>
            <person name="O'Toole P.W."/>
        </authorList>
    </citation>
    <scope>NUCLEOTIDE SEQUENCE [LARGE SCALE GENOMIC DNA]</scope>
    <source>
        <strain evidence="2 3">DSM 17896</strain>
    </source>
</reference>
<evidence type="ECO:0000313" key="2">
    <source>
        <dbReference type="EMBL" id="KRN59436.1"/>
    </source>
</evidence>
<dbReference type="CDD" id="cd00093">
    <property type="entry name" value="HTH_XRE"/>
    <property type="match status" value="1"/>
</dbReference>
<dbReference type="SMART" id="SM00530">
    <property type="entry name" value="HTH_XRE"/>
    <property type="match status" value="1"/>
</dbReference>
<dbReference type="PATRIC" id="fig|396268.3.peg.1191"/>
<dbReference type="Proteomes" id="UP000050934">
    <property type="component" value="Unassembled WGS sequence"/>
</dbReference>
<dbReference type="InterPro" id="IPR001387">
    <property type="entry name" value="Cro/C1-type_HTH"/>
</dbReference>
<dbReference type="STRING" id="396268.IV45_GL001179"/>
<dbReference type="RefSeq" id="WP_057739534.1">
    <property type="nucleotide sequence ID" value="NZ_JQBW01000004.1"/>
</dbReference>
<dbReference type="InterPro" id="IPR053163">
    <property type="entry name" value="HTH-type_regulator_Rgg"/>
</dbReference>
<sequence length="277" mass="31750">MKLKGEKLKDIRRKRGLSQTALAEGICTQATISLMEKQNRIPKMNILNAICSRLNVEVGTLIQDDDVSMTALFDEISLMLVRHDFKNARKELGQIKVKKLETEFDKQRYYYLLGMEQVQNDQVDEAIFNFELILTQFTTMSANIYWALTTVGMARAYEKRGNSDRALKFVQRAVNLIDKKKMAGGRRQWQILYRDIASLYLELGKPEQAVEMAKRGIDLCRQNESLFLLASYYSLVGQADLKEGKDQEGHDNLVIARSVAIANEEQMVVDEVNQLLK</sequence>
<dbReference type="SMART" id="SM00028">
    <property type="entry name" value="TPR"/>
    <property type="match status" value="3"/>
</dbReference>
<protein>
    <submittedName>
        <fullName evidence="2">Helix-turn-helix domain-containing protein</fullName>
    </submittedName>
</protein>
<dbReference type="PROSITE" id="PS50943">
    <property type="entry name" value="HTH_CROC1"/>
    <property type="match status" value="1"/>
</dbReference>
<dbReference type="OrthoDB" id="1150409at2"/>
<keyword evidence="3" id="KW-1185">Reference proteome</keyword>
<dbReference type="GO" id="GO:0003677">
    <property type="term" value="F:DNA binding"/>
    <property type="evidence" value="ECO:0007669"/>
    <property type="project" value="InterPro"/>
</dbReference>
<dbReference type="InterPro" id="IPR011990">
    <property type="entry name" value="TPR-like_helical_dom_sf"/>
</dbReference>
<feature type="domain" description="HTH cro/C1-type" evidence="1">
    <location>
        <begin position="8"/>
        <end position="61"/>
    </location>
</feature>